<evidence type="ECO:0000256" key="1">
    <source>
        <dbReference type="ARBA" id="ARBA00022714"/>
    </source>
</evidence>
<dbReference type="GO" id="GO:0046872">
    <property type="term" value="F:metal ion binding"/>
    <property type="evidence" value="ECO:0007669"/>
    <property type="project" value="UniProtKB-KW"/>
</dbReference>
<dbReference type="InterPro" id="IPR012747">
    <property type="entry name" value="MocE_2FeS"/>
</dbReference>
<dbReference type="InterPro" id="IPR036922">
    <property type="entry name" value="Rieske_2Fe-2S_sf"/>
</dbReference>
<accession>A0A285NII7</accession>
<dbReference type="Gene3D" id="2.102.10.10">
    <property type="entry name" value="Rieske [2Fe-2S] iron-sulphur domain"/>
    <property type="match status" value="1"/>
</dbReference>
<dbReference type="CDD" id="cd03528">
    <property type="entry name" value="Rieske_RO_ferredoxin"/>
    <property type="match status" value="1"/>
</dbReference>
<organism evidence="8 9">
    <name type="scientific">Cohaesibacter gelatinilyticus</name>
    <dbReference type="NCBI Taxonomy" id="372072"/>
    <lineage>
        <taxon>Bacteria</taxon>
        <taxon>Pseudomonadati</taxon>
        <taxon>Pseudomonadota</taxon>
        <taxon>Alphaproteobacteria</taxon>
        <taxon>Hyphomicrobiales</taxon>
        <taxon>Cohaesibacteraceae</taxon>
    </lineage>
</organism>
<dbReference type="SUPFAM" id="SSF50022">
    <property type="entry name" value="ISP domain"/>
    <property type="match status" value="1"/>
</dbReference>
<dbReference type="PROSITE" id="PS51296">
    <property type="entry name" value="RIESKE"/>
    <property type="match status" value="1"/>
</dbReference>
<evidence type="ECO:0000313" key="8">
    <source>
        <dbReference type="EMBL" id="SNZ08723.1"/>
    </source>
</evidence>
<dbReference type="GO" id="GO:0051537">
    <property type="term" value="F:2 iron, 2 sulfur cluster binding"/>
    <property type="evidence" value="ECO:0007669"/>
    <property type="project" value="UniProtKB-KW"/>
</dbReference>
<keyword evidence="8" id="KW-0223">Dioxygenase</keyword>
<reference evidence="8 9" key="1">
    <citation type="submission" date="2017-09" db="EMBL/GenBank/DDBJ databases">
        <authorList>
            <person name="Ehlers B."/>
            <person name="Leendertz F.H."/>
        </authorList>
    </citation>
    <scope>NUCLEOTIDE SEQUENCE [LARGE SCALE GENOMIC DNA]</scope>
    <source>
        <strain evidence="8 9">DSM 18289</strain>
    </source>
</reference>
<dbReference type="NCBIfam" id="TIGR02377">
    <property type="entry name" value="MocE_fam_FeS"/>
    <property type="match status" value="1"/>
</dbReference>
<evidence type="ECO:0000256" key="3">
    <source>
        <dbReference type="ARBA" id="ARBA00023004"/>
    </source>
</evidence>
<dbReference type="PANTHER" id="PTHR21496">
    <property type="entry name" value="FERREDOXIN-RELATED"/>
    <property type="match status" value="1"/>
</dbReference>
<protein>
    <submittedName>
        <fullName evidence="8">3-phenylpropionate/trans-cinnamate dioxygenase ferredoxin subunit</fullName>
    </submittedName>
</protein>
<evidence type="ECO:0000313" key="9">
    <source>
        <dbReference type="Proteomes" id="UP000219439"/>
    </source>
</evidence>
<dbReference type="RefSeq" id="WP_097152897.1">
    <property type="nucleotide sequence ID" value="NZ_OBEL01000001.1"/>
</dbReference>
<dbReference type="PANTHER" id="PTHR21496:SF0">
    <property type="entry name" value="RIESKE DOMAIN-CONTAINING PROTEIN"/>
    <property type="match status" value="1"/>
</dbReference>
<comment type="similarity">
    <text evidence="6">Belongs to the bacterial ring-hydroxylating dioxygenase ferredoxin component family.</text>
</comment>
<sequence length="105" mass="12294">MNNWIKACSKDDIDQEDLIRFDHQDQTYAIYRSPDDEYFCTDGNCTHEEVHLEEGLVMDYIIECPMHNGQFDYRTGEAVRLPACENLTTYPVRLDGDHVYIQLKG</sequence>
<keyword evidence="9" id="KW-1185">Reference proteome</keyword>
<keyword evidence="2" id="KW-0479">Metal-binding</keyword>
<keyword evidence="3" id="KW-0408">Iron</keyword>
<feature type="domain" description="Rieske" evidence="7">
    <location>
        <begin position="5"/>
        <end position="101"/>
    </location>
</feature>
<keyword evidence="1" id="KW-0001">2Fe-2S</keyword>
<dbReference type="Proteomes" id="UP000219439">
    <property type="component" value="Unassembled WGS sequence"/>
</dbReference>
<evidence type="ECO:0000256" key="5">
    <source>
        <dbReference type="ARBA" id="ARBA00034078"/>
    </source>
</evidence>
<evidence type="ECO:0000256" key="2">
    <source>
        <dbReference type="ARBA" id="ARBA00022723"/>
    </source>
</evidence>
<dbReference type="OrthoDB" id="9800167at2"/>
<comment type="cofactor">
    <cofactor evidence="5">
        <name>[2Fe-2S] cluster</name>
        <dbReference type="ChEBI" id="CHEBI:190135"/>
    </cofactor>
</comment>
<keyword evidence="8" id="KW-0560">Oxidoreductase</keyword>
<evidence type="ECO:0000259" key="7">
    <source>
        <dbReference type="PROSITE" id="PS51296"/>
    </source>
</evidence>
<gene>
    <name evidence="8" type="ORF">SAMN06265368_1783</name>
</gene>
<keyword evidence="4" id="KW-0411">Iron-sulfur</keyword>
<dbReference type="AlphaFoldDB" id="A0A285NII7"/>
<proteinExistence type="inferred from homology"/>
<dbReference type="InterPro" id="IPR017941">
    <property type="entry name" value="Rieske_2Fe-2S"/>
</dbReference>
<dbReference type="EMBL" id="OBEL01000001">
    <property type="protein sequence ID" value="SNZ08723.1"/>
    <property type="molecule type" value="Genomic_DNA"/>
</dbReference>
<dbReference type="GO" id="GO:0051213">
    <property type="term" value="F:dioxygenase activity"/>
    <property type="evidence" value="ECO:0007669"/>
    <property type="project" value="UniProtKB-KW"/>
</dbReference>
<dbReference type="Pfam" id="PF00355">
    <property type="entry name" value="Rieske"/>
    <property type="match status" value="1"/>
</dbReference>
<evidence type="ECO:0000256" key="6">
    <source>
        <dbReference type="ARBA" id="ARBA00038001"/>
    </source>
</evidence>
<evidence type="ECO:0000256" key="4">
    <source>
        <dbReference type="ARBA" id="ARBA00023014"/>
    </source>
</evidence>
<name>A0A285NII7_9HYPH</name>